<gene>
    <name evidence="3" type="ORF">LLC_20750</name>
</gene>
<dbReference type="Pfam" id="PF10110">
    <property type="entry name" value="GPDPase_memb"/>
    <property type="match status" value="1"/>
</dbReference>
<reference evidence="3 4" key="1">
    <citation type="submission" date="2020-12" db="EMBL/GenBank/DDBJ databases">
        <title>Complete genome sequence of lactococcus lactis subsp. cremoris strain EPSC and strain G3-2.</title>
        <authorList>
            <person name="Kita K."/>
            <person name="Ishikawa S."/>
        </authorList>
    </citation>
    <scope>NUCLEOTIDE SEQUENCE [LARGE SCALE GENOMIC DNA]</scope>
    <source>
        <strain evidence="3 4">EPSC</strain>
    </source>
</reference>
<organism evidence="3 4">
    <name type="scientific">Lactococcus lactis subsp. cremoris</name>
    <name type="common">Streptococcus cremoris</name>
    <dbReference type="NCBI Taxonomy" id="1359"/>
    <lineage>
        <taxon>Bacteria</taxon>
        <taxon>Bacillati</taxon>
        <taxon>Bacillota</taxon>
        <taxon>Bacilli</taxon>
        <taxon>Lactobacillales</taxon>
        <taxon>Streptococcaceae</taxon>
        <taxon>Lactococcus</taxon>
    </lineage>
</organism>
<sequence length="62" mass="7231">MVRKKANRPFGLIFKYLREFSKFWFEYISVFIGTTLAITFVIIPLLESISGLIMRLSGIPFL</sequence>
<accession>A0AAD1NI41</accession>
<keyword evidence="1" id="KW-1133">Transmembrane helix</keyword>
<feature type="transmembrane region" description="Helical" evidence="1">
    <location>
        <begin position="24"/>
        <end position="46"/>
    </location>
</feature>
<feature type="domain" description="Glycerophosphoryl diester phosphodiesterase membrane" evidence="2">
    <location>
        <begin position="13"/>
        <end position="62"/>
    </location>
</feature>
<name>A0AAD1NI41_LACLC</name>
<protein>
    <recommendedName>
        <fullName evidence="2">Glycerophosphoryl diester phosphodiesterase membrane domain-containing protein</fullName>
    </recommendedName>
</protein>
<dbReference type="AlphaFoldDB" id="A0AAD1NI41"/>
<dbReference type="EMBL" id="AP024222">
    <property type="protein sequence ID" value="BCO06835.1"/>
    <property type="molecule type" value="Genomic_DNA"/>
</dbReference>
<keyword evidence="1" id="KW-0472">Membrane</keyword>
<dbReference type="InterPro" id="IPR018476">
    <property type="entry name" value="GlyceroP-diester-Pdiesterase_M"/>
</dbReference>
<evidence type="ECO:0000256" key="1">
    <source>
        <dbReference type="SAM" id="Phobius"/>
    </source>
</evidence>
<dbReference type="Proteomes" id="UP000595253">
    <property type="component" value="Chromosome"/>
</dbReference>
<proteinExistence type="predicted"/>
<evidence type="ECO:0000259" key="2">
    <source>
        <dbReference type="Pfam" id="PF10110"/>
    </source>
</evidence>
<evidence type="ECO:0000313" key="4">
    <source>
        <dbReference type="Proteomes" id="UP000595253"/>
    </source>
</evidence>
<evidence type="ECO:0000313" key="3">
    <source>
        <dbReference type="EMBL" id="BCO06835.1"/>
    </source>
</evidence>
<keyword evidence="1" id="KW-0812">Transmembrane</keyword>